<gene>
    <name evidence="1" type="primary">Necator_chrX.g25536</name>
    <name evidence="1" type="ORF">RB195_025370</name>
</gene>
<sequence length="129" mass="15328">MKNIPLSDIREFTAFWDVRFQPPSCSSQLYSTVPKKVLVSSTSTEARLDRFEKRGMQKEISPASDQHWIMDQEEIGAKEEIRLCINKDNIQREEAPRRQLKREWTSRAKELEDKDKDPRKAFALLRQYR</sequence>
<protein>
    <submittedName>
        <fullName evidence="1">Uncharacterized protein</fullName>
    </submittedName>
</protein>
<name>A0ABR1EU92_NECAM</name>
<dbReference type="EMBL" id="JAVFWL010000006">
    <property type="protein sequence ID" value="KAK6765421.1"/>
    <property type="molecule type" value="Genomic_DNA"/>
</dbReference>
<reference evidence="1 2" key="1">
    <citation type="submission" date="2023-08" db="EMBL/GenBank/DDBJ databases">
        <title>A Necator americanus chromosomal reference genome.</title>
        <authorList>
            <person name="Ilik V."/>
            <person name="Petrzelkova K.J."/>
            <person name="Pardy F."/>
            <person name="Fuh T."/>
            <person name="Niatou-Singa F.S."/>
            <person name="Gouil Q."/>
            <person name="Baker L."/>
            <person name="Ritchie M.E."/>
            <person name="Jex A.R."/>
            <person name="Gazzola D."/>
            <person name="Li H."/>
            <person name="Toshio Fujiwara R."/>
            <person name="Zhan B."/>
            <person name="Aroian R.V."/>
            <person name="Pafco B."/>
            <person name="Schwarz E.M."/>
        </authorList>
    </citation>
    <scope>NUCLEOTIDE SEQUENCE [LARGE SCALE GENOMIC DNA]</scope>
    <source>
        <strain evidence="1 2">Aroian</strain>
        <tissue evidence="1">Whole animal</tissue>
    </source>
</reference>
<organism evidence="1 2">
    <name type="scientific">Necator americanus</name>
    <name type="common">Human hookworm</name>
    <dbReference type="NCBI Taxonomy" id="51031"/>
    <lineage>
        <taxon>Eukaryota</taxon>
        <taxon>Metazoa</taxon>
        <taxon>Ecdysozoa</taxon>
        <taxon>Nematoda</taxon>
        <taxon>Chromadorea</taxon>
        <taxon>Rhabditida</taxon>
        <taxon>Rhabditina</taxon>
        <taxon>Rhabditomorpha</taxon>
        <taxon>Strongyloidea</taxon>
        <taxon>Ancylostomatidae</taxon>
        <taxon>Bunostominae</taxon>
        <taxon>Necator</taxon>
    </lineage>
</organism>
<comment type="caution">
    <text evidence="1">The sequence shown here is derived from an EMBL/GenBank/DDBJ whole genome shotgun (WGS) entry which is preliminary data.</text>
</comment>
<dbReference type="Proteomes" id="UP001303046">
    <property type="component" value="Unassembled WGS sequence"/>
</dbReference>
<keyword evidence="2" id="KW-1185">Reference proteome</keyword>
<proteinExistence type="predicted"/>
<evidence type="ECO:0000313" key="1">
    <source>
        <dbReference type="EMBL" id="KAK6765421.1"/>
    </source>
</evidence>
<evidence type="ECO:0000313" key="2">
    <source>
        <dbReference type="Proteomes" id="UP001303046"/>
    </source>
</evidence>
<accession>A0ABR1EU92</accession>